<feature type="chain" id="PRO_5043590567" description="Ig-like domain-containing protein" evidence="5">
    <location>
        <begin position="17"/>
        <end position="341"/>
    </location>
</feature>
<dbReference type="InterPro" id="IPR050208">
    <property type="entry name" value="MHC_class-I_related"/>
</dbReference>
<dbReference type="Gene3D" id="3.30.500.10">
    <property type="entry name" value="MHC class I-like antigen recognition-like"/>
    <property type="match status" value="1"/>
</dbReference>
<dbReference type="PANTHER" id="PTHR16675:SF235">
    <property type="entry name" value="SHKT DOMAIN-CONTAINING PROTEIN"/>
    <property type="match status" value="1"/>
</dbReference>
<feature type="transmembrane region" description="Helical" evidence="4">
    <location>
        <begin position="292"/>
        <end position="316"/>
    </location>
</feature>
<keyword evidence="4" id="KW-0812">Transmembrane</keyword>
<dbReference type="InterPro" id="IPR036179">
    <property type="entry name" value="Ig-like_dom_sf"/>
</dbReference>
<dbReference type="InterPro" id="IPR013783">
    <property type="entry name" value="Ig-like_fold"/>
</dbReference>
<dbReference type="InterPro" id="IPR003006">
    <property type="entry name" value="Ig/MHC_CS"/>
</dbReference>
<evidence type="ECO:0000256" key="1">
    <source>
        <dbReference type="ARBA" id="ARBA00023180"/>
    </source>
</evidence>
<dbReference type="PROSITE" id="PS50835">
    <property type="entry name" value="IG_LIKE"/>
    <property type="match status" value="1"/>
</dbReference>
<comment type="similarity">
    <text evidence="3">Belongs to the MHC class I family.</text>
</comment>
<dbReference type="FunFam" id="3.30.500.10:FF:000001">
    <property type="entry name" value="H-2 class I histocompatibility antigen, alpha chain"/>
    <property type="match status" value="1"/>
</dbReference>
<keyword evidence="5" id="KW-0732">Signal</keyword>
<reference evidence="7 8" key="1">
    <citation type="submission" date="2020-10" db="EMBL/GenBank/DDBJ databases">
        <title>Pygocentrus nattereri (red-bellied piranha) genome, fPygNat1, primary haplotype.</title>
        <authorList>
            <person name="Myers G."/>
            <person name="Meyer A."/>
            <person name="Karagic N."/>
            <person name="Pippel M."/>
            <person name="Winkler S."/>
            <person name="Tracey A."/>
            <person name="Wood J."/>
            <person name="Formenti G."/>
            <person name="Howe K."/>
            <person name="Fedrigo O."/>
            <person name="Jarvis E.D."/>
        </authorList>
    </citation>
    <scope>NUCLEOTIDE SEQUENCE [LARGE SCALE GENOMIC DNA]</scope>
</reference>
<dbReference type="InterPro" id="IPR011162">
    <property type="entry name" value="MHC_I/II-like_Ag-recog"/>
</dbReference>
<name>A0A3B4D3H5_PYGNA</name>
<keyword evidence="4" id="KW-0472">Membrane</keyword>
<dbReference type="Gene3D" id="2.60.40.10">
    <property type="entry name" value="Immunoglobulins"/>
    <property type="match status" value="1"/>
</dbReference>
<dbReference type="GeneID" id="108440713"/>
<evidence type="ECO:0000256" key="2">
    <source>
        <dbReference type="ARBA" id="ARBA00023319"/>
    </source>
</evidence>
<dbReference type="Proteomes" id="UP001501920">
    <property type="component" value="Chromosome 20"/>
</dbReference>
<sequence>MKFFIFLTFTAHLALAATHSLDYYFTGVTPGIKTPEFTAVGYVDGLQGGFYDSNIKKVVLTADWLKDDDDVEHWTLQLLEAQSYEDLYRFQLPDLMKLFNQTGGIHTWQRKFGCEPHDDGTITGYSQYAYDGEDFIRLDLNTVSWIAANDKAAIIKQEWDKTDKAAGQKTFLETDCILWLQKYVDFGKATLEGKVRPKVFLYQKDSSSQVVCHATGFFPKAVVISWQKNGEDLHEDVDLRETLPNLDDTFQKKSILTVSPEELDKHNYTCIVQHISLEKEMVLQVNNHRVSAGGLIGIVIAAAVTVLLVVIVIFVWKKKQPVLSTSPVYEPARRCMEMSCL</sequence>
<dbReference type="GO" id="GO:0009897">
    <property type="term" value="C:external side of plasma membrane"/>
    <property type="evidence" value="ECO:0007669"/>
    <property type="project" value="TreeGrafter"/>
</dbReference>
<dbReference type="AlphaFoldDB" id="A0A3B4D3H5"/>
<evidence type="ECO:0000256" key="4">
    <source>
        <dbReference type="SAM" id="Phobius"/>
    </source>
</evidence>
<dbReference type="PROSITE" id="PS00290">
    <property type="entry name" value="IG_MHC"/>
    <property type="match status" value="1"/>
</dbReference>
<keyword evidence="8" id="KW-1185">Reference proteome</keyword>
<dbReference type="InterPro" id="IPR011161">
    <property type="entry name" value="MHC_I-like_Ag-recog"/>
</dbReference>
<accession>A0A3B4D3H5</accession>
<dbReference type="SUPFAM" id="SSF48726">
    <property type="entry name" value="Immunoglobulin"/>
    <property type="match status" value="1"/>
</dbReference>
<reference evidence="7" key="2">
    <citation type="submission" date="2025-08" db="UniProtKB">
        <authorList>
            <consortium name="Ensembl"/>
        </authorList>
    </citation>
    <scope>IDENTIFICATION</scope>
</reference>
<dbReference type="RefSeq" id="XP_017575225.2">
    <property type="nucleotide sequence ID" value="XM_017719736.2"/>
</dbReference>
<evidence type="ECO:0000259" key="6">
    <source>
        <dbReference type="PROSITE" id="PS50835"/>
    </source>
</evidence>
<evidence type="ECO:0000313" key="7">
    <source>
        <dbReference type="Ensembl" id="ENSPNAP00000018907.2"/>
    </source>
</evidence>
<dbReference type="GeneTree" id="ENSGT01120000271828"/>
<reference evidence="7" key="3">
    <citation type="submission" date="2025-09" db="UniProtKB">
        <authorList>
            <consortium name="Ensembl"/>
        </authorList>
    </citation>
    <scope>IDENTIFICATION</scope>
</reference>
<dbReference type="Pfam" id="PF00129">
    <property type="entry name" value="MHC_I"/>
    <property type="match status" value="1"/>
</dbReference>
<evidence type="ECO:0000313" key="8">
    <source>
        <dbReference type="Proteomes" id="UP001501920"/>
    </source>
</evidence>
<dbReference type="CDD" id="cd07698">
    <property type="entry name" value="IgC1_MHC_I_alpha3"/>
    <property type="match status" value="1"/>
</dbReference>
<dbReference type="PANTHER" id="PTHR16675">
    <property type="entry name" value="MHC CLASS I-RELATED"/>
    <property type="match status" value="1"/>
</dbReference>
<dbReference type="GO" id="GO:0006955">
    <property type="term" value="P:immune response"/>
    <property type="evidence" value="ECO:0007669"/>
    <property type="project" value="TreeGrafter"/>
</dbReference>
<dbReference type="Pfam" id="PF07654">
    <property type="entry name" value="C1-set"/>
    <property type="match status" value="1"/>
</dbReference>
<feature type="domain" description="Ig-like" evidence="6">
    <location>
        <begin position="197"/>
        <end position="282"/>
    </location>
</feature>
<proteinExistence type="inferred from homology"/>
<dbReference type="InterPro" id="IPR007110">
    <property type="entry name" value="Ig-like_dom"/>
</dbReference>
<protein>
    <recommendedName>
        <fullName evidence="6">Ig-like domain-containing protein</fullName>
    </recommendedName>
</protein>
<dbReference type="SMART" id="SM00407">
    <property type="entry name" value="IGc1"/>
    <property type="match status" value="1"/>
</dbReference>
<evidence type="ECO:0000256" key="3">
    <source>
        <dbReference type="RuleBase" id="RU004439"/>
    </source>
</evidence>
<dbReference type="SUPFAM" id="SSF54452">
    <property type="entry name" value="MHC antigen-recognition domain"/>
    <property type="match status" value="1"/>
</dbReference>
<feature type="signal peptide" evidence="5">
    <location>
        <begin position="1"/>
        <end position="16"/>
    </location>
</feature>
<keyword evidence="4" id="KW-1133">Transmembrane helix</keyword>
<dbReference type="GO" id="GO:0005615">
    <property type="term" value="C:extracellular space"/>
    <property type="evidence" value="ECO:0007669"/>
    <property type="project" value="TreeGrafter"/>
</dbReference>
<organism evidence="7 8">
    <name type="scientific">Pygocentrus nattereri</name>
    <name type="common">Red-bellied piranha</name>
    <dbReference type="NCBI Taxonomy" id="42514"/>
    <lineage>
        <taxon>Eukaryota</taxon>
        <taxon>Metazoa</taxon>
        <taxon>Chordata</taxon>
        <taxon>Craniata</taxon>
        <taxon>Vertebrata</taxon>
        <taxon>Euteleostomi</taxon>
        <taxon>Actinopterygii</taxon>
        <taxon>Neopterygii</taxon>
        <taxon>Teleostei</taxon>
        <taxon>Ostariophysi</taxon>
        <taxon>Characiformes</taxon>
        <taxon>Characoidei</taxon>
        <taxon>Pygocentrus</taxon>
    </lineage>
</organism>
<dbReference type="InterPro" id="IPR037055">
    <property type="entry name" value="MHC_I-like_Ag-recog_sf"/>
</dbReference>
<dbReference type="InterPro" id="IPR003597">
    <property type="entry name" value="Ig_C1-set"/>
</dbReference>
<keyword evidence="2" id="KW-0393">Immunoglobulin domain</keyword>
<keyword evidence="1" id="KW-0325">Glycoprotein</keyword>
<evidence type="ECO:0000256" key="5">
    <source>
        <dbReference type="SAM" id="SignalP"/>
    </source>
</evidence>
<dbReference type="PRINTS" id="PR01638">
    <property type="entry name" value="MHCCLASSI"/>
</dbReference>
<dbReference type="Ensembl" id="ENSPNAT00000028387.2">
    <property type="protein sequence ID" value="ENSPNAP00000018907.2"/>
    <property type="gene ID" value="ENSPNAG00000016737.2"/>
</dbReference>
<dbReference type="InterPro" id="IPR001039">
    <property type="entry name" value="MHC_I_a_a1/a2"/>
</dbReference>